<evidence type="ECO:0000256" key="1">
    <source>
        <dbReference type="ARBA" id="ARBA00004752"/>
    </source>
</evidence>
<dbReference type="SUPFAM" id="SSF141523">
    <property type="entry name" value="L,D-transpeptidase catalytic domain-like"/>
    <property type="match status" value="1"/>
</dbReference>
<organism evidence="9 10">
    <name type="scientific">Danxiaibacter flavus</name>
    <dbReference type="NCBI Taxonomy" id="3049108"/>
    <lineage>
        <taxon>Bacteria</taxon>
        <taxon>Pseudomonadati</taxon>
        <taxon>Bacteroidota</taxon>
        <taxon>Chitinophagia</taxon>
        <taxon>Chitinophagales</taxon>
        <taxon>Chitinophagaceae</taxon>
        <taxon>Danxiaibacter</taxon>
    </lineage>
</organism>
<reference evidence="9 10" key="1">
    <citation type="submission" date="2023-07" db="EMBL/GenBank/DDBJ databases">
        <authorList>
            <person name="Lian W.-H."/>
        </authorList>
    </citation>
    <scope>NUCLEOTIDE SEQUENCE [LARGE SCALE GENOMIC DNA]</scope>
    <source>
        <strain evidence="9 10">SYSU DXS3180</strain>
    </source>
</reference>
<evidence type="ECO:0000256" key="6">
    <source>
        <dbReference type="ARBA" id="ARBA00023316"/>
    </source>
</evidence>
<dbReference type="InterPro" id="IPR045380">
    <property type="entry name" value="LD_TPept_scaffold_dom"/>
</dbReference>
<dbReference type="InterPro" id="IPR052905">
    <property type="entry name" value="LD-transpeptidase_YkuD-like"/>
</dbReference>
<evidence type="ECO:0000259" key="8">
    <source>
        <dbReference type="PROSITE" id="PS52029"/>
    </source>
</evidence>
<name>A0ABV3ZFA7_9BACT</name>
<evidence type="ECO:0000256" key="2">
    <source>
        <dbReference type="ARBA" id="ARBA00005992"/>
    </source>
</evidence>
<dbReference type="PANTHER" id="PTHR41533:SF2">
    <property type="entry name" value="BLR7131 PROTEIN"/>
    <property type="match status" value="1"/>
</dbReference>
<dbReference type="InterPro" id="IPR005490">
    <property type="entry name" value="LD_TPept_cat_dom"/>
</dbReference>
<dbReference type="Gene3D" id="2.40.440.10">
    <property type="entry name" value="L,D-transpeptidase catalytic domain-like"/>
    <property type="match status" value="1"/>
</dbReference>
<feature type="active site" description="Nucleophile" evidence="7">
    <location>
        <position position="469"/>
    </location>
</feature>
<dbReference type="Pfam" id="PF20142">
    <property type="entry name" value="Scaffold"/>
    <property type="match status" value="1"/>
</dbReference>
<evidence type="ECO:0000313" key="9">
    <source>
        <dbReference type="EMBL" id="MEX6688185.1"/>
    </source>
</evidence>
<dbReference type="InterPro" id="IPR036365">
    <property type="entry name" value="PGBD-like_sf"/>
</dbReference>
<proteinExistence type="inferred from homology"/>
<dbReference type="RefSeq" id="WP_369329593.1">
    <property type="nucleotide sequence ID" value="NZ_JAULBC010000003.1"/>
</dbReference>
<evidence type="ECO:0000256" key="4">
    <source>
        <dbReference type="ARBA" id="ARBA00022960"/>
    </source>
</evidence>
<sequence length="548" mass="62425">MKNVSSRITNFTASQFIKVVTILIFISCNGQTSNKQQQHPKAKTTHTDSLIIGNFNPASGIPLDSTRISGFVAGRPLFKEFTPDIYKFYSSNHYNYVWYDKKGLSELSNILIGRLMKTDEDGITDTIPYKEDFLKLIHYNDTSGLKNDSAPDITTELMLTAQYFNYAKNIWGGKLNNQAENLNWYLPRKKLSYPELLEKNLTAGAMTPDTNNIVIVQYRGLKDALQRYRDIEKQNAAVTIPSLKKPATLKLNDTSTTITLIRQQLTLYGYAGALPGGNKFDTALATAVNKFRVTHGLKKSAVIDNSLIKEMNVPVTKRIEQIIVNMERLRWIPADSISDEFILVNIPAFTLSYYEDKKIAWGCNVVVGTPMNKTVIFSGMMQYVVFSPYWYVPPSIIRKEILPGMKRNSNYLANHRMEWNGGNVRQKPGKNNSLGLVKFLFPNANNIYLHDTPSKSLFGEDKRAFSHGCVRVSEPRQLAIRLLRYDSSWTPEKIDKAMNAGTEKYVTLKKKIPVYIGYFTCFMDANGMVNFRDDVYKRDDRLMEMLVK</sequence>
<evidence type="ECO:0000256" key="7">
    <source>
        <dbReference type="PROSITE-ProRule" id="PRU01373"/>
    </source>
</evidence>
<dbReference type="EMBL" id="JAULBC010000003">
    <property type="protein sequence ID" value="MEX6688185.1"/>
    <property type="molecule type" value="Genomic_DNA"/>
</dbReference>
<feature type="active site" description="Proton donor/acceptor" evidence="7">
    <location>
        <position position="450"/>
    </location>
</feature>
<protein>
    <submittedName>
        <fullName evidence="9">L,D-transpeptidase family protein</fullName>
    </submittedName>
</protein>
<dbReference type="PROSITE" id="PS52029">
    <property type="entry name" value="LD_TPASE"/>
    <property type="match status" value="1"/>
</dbReference>
<comment type="caution">
    <text evidence="9">The sequence shown here is derived from an EMBL/GenBank/DDBJ whole genome shotgun (WGS) entry which is preliminary data.</text>
</comment>
<feature type="domain" description="L,D-TPase catalytic" evidence="8">
    <location>
        <begin position="340"/>
        <end position="507"/>
    </location>
</feature>
<comment type="pathway">
    <text evidence="1 7">Cell wall biogenesis; peptidoglycan biosynthesis.</text>
</comment>
<dbReference type="SUPFAM" id="SSF47090">
    <property type="entry name" value="PGBD-like"/>
    <property type="match status" value="1"/>
</dbReference>
<dbReference type="InterPro" id="IPR038063">
    <property type="entry name" value="Transpep_catalytic_dom"/>
</dbReference>
<evidence type="ECO:0000256" key="5">
    <source>
        <dbReference type="ARBA" id="ARBA00022984"/>
    </source>
</evidence>
<keyword evidence="3" id="KW-0808">Transferase</keyword>
<dbReference type="Pfam" id="PF03734">
    <property type="entry name" value="YkuD"/>
    <property type="match status" value="1"/>
</dbReference>
<keyword evidence="5 7" id="KW-0573">Peptidoglycan synthesis</keyword>
<evidence type="ECO:0000256" key="3">
    <source>
        <dbReference type="ARBA" id="ARBA00022679"/>
    </source>
</evidence>
<dbReference type="CDD" id="cd16913">
    <property type="entry name" value="YkuD_like"/>
    <property type="match status" value="1"/>
</dbReference>
<accession>A0ABV3ZFA7</accession>
<evidence type="ECO:0000313" key="10">
    <source>
        <dbReference type="Proteomes" id="UP001560573"/>
    </source>
</evidence>
<dbReference type="PANTHER" id="PTHR41533">
    <property type="entry name" value="L,D-TRANSPEPTIDASE HI_1667-RELATED"/>
    <property type="match status" value="1"/>
</dbReference>
<gene>
    <name evidence="9" type="ORF">QTN47_11800</name>
</gene>
<dbReference type="Proteomes" id="UP001560573">
    <property type="component" value="Unassembled WGS sequence"/>
</dbReference>
<comment type="similarity">
    <text evidence="2">Belongs to the YkuD family.</text>
</comment>
<keyword evidence="10" id="KW-1185">Reference proteome</keyword>
<keyword evidence="6 7" id="KW-0961">Cell wall biogenesis/degradation</keyword>
<keyword evidence="4 7" id="KW-0133">Cell shape</keyword>